<dbReference type="EMBL" id="BK015215">
    <property type="protein sequence ID" value="DAD96318.1"/>
    <property type="molecule type" value="Genomic_DNA"/>
</dbReference>
<protein>
    <submittedName>
        <fullName evidence="1">InsA C-terminal domain</fullName>
    </submittedName>
</protein>
<accession>A0A8S5NNL0</accession>
<organism evidence="1">
    <name type="scientific">Myoviridae sp. ctagO6</name>
    <dbReference type="NCBI Taxonomy" id="2826667"/>
    <lineage>
        <taxon>Viruses</taxon>
        <taxon>Duplodnaviria</taxon>
        <taxon>Heunggongvirae</taxon>
        <taxon>Uroviricota</taxon>
        <taxon>Caudoviricetes</taxon>
    </lineage>
</organism>
<evidence type="ECO:0000313" key="1">
    <source>
        <dbReference type="EMBL" id="DAD96318.1"/>
    </source>
</evidence>
<sequence>MPRVKLAAEKYAADDLKKLVKFLLCDESQAEVADAIGICTRTLMNRKAKPEELRVWEIRKLTQSVRMSAEDKDKLRKLIVP</sequence>
<reference evidence="1" key="1">
    <citation type="journal article" date="2021" name="Proc. Natl. Acad. Sci. U.S.A.">
        <title>A Catalog of Tens of Thousands of Viruses from Human Metagenomes Reveals Hidden Associations with Chronic Diseases.</title>
        <authorList>
            <person name="Tisza M.J."/>
            <person name="Buck C.B."/>
        </authorList>
    </citation>
    <scope>NUCLEOTIDE SEQUENCE</scope>
    <source>
        <strain evidence="1">CtagO6</strain>
    </source>
</reference>
<name>A0A8S5NNL0_9CAUD</name>
<proteinExistence type="predicted"/>